<dbReference type="PANTHER" id="PTHR35400:SF3">
    <property type="entry name" value="SLL1072 PROTEIN"/>
    <property type="match status" value="1"/>
</dbReference>
<dbReference type="KEGG" id="lrs:PX52LOC_08216"/>
<accession>A0A5C1ASF4</accession>
<protein>
    <submittedName>
        <fullName evidence="2">Uma2 family endonuclease</fullName>
    </submittedName>
</protein>
<dbReference type="AlphaFoldDB" id="A0A5C1ASF4"/>
<reference evidence="3" key="1">
    <citation type="submission" date="2019-08" db="EMBL/GenBank/DDBJ databases">
        <title>Limnoglobus roseus gen. nov., sp. nov., a novel freshwater planctomycete with a giant genome from the family Gemmataceae.</title>
        <authorList>
            <person name="Kulichevskaya I.S."/>
            <person name="Naumoff D.G."/>
            <person name="Miroshnikov K."/>
            <person name="Ivanova A."/>
            <person name="Philippov D.A."/>
            <person name="Hakobyan A."/>
            <person name="Rijpstra I.C."/>
            <person name="Sinninghe Damste J.S."/>
            <person name="Liesack W."/>
            <person name="Dedysh S.N."/>
        </authorList>
    </citation>
    <scope>NUCLEOTIDE SEQUENCE [LARGE SCALE GENOMIC DNA]</scope>
    <source>
        <strain evidence="3">PX52</strain>
    </source>
</reference>
<evidence type="ECO:0000313" key="3">
    <source>
        <dbReference type="Proteomes" id="UP000324974"/>
    </source>
</evidence>
<keyword evidence="2" id="KW-0540">Nuclease</keyword>
<evidence type="ECO:0000259" key="1">
    <source>
        <dbReference type="Pfam" id="PF05685"/>
    </source>
</evidence>
<dbReference type="InterPro" id="IPR012296">
    <property type="entry name" value="Nuclease_put_TT1808"/>
</dbReference>
<dbReference type="CDD" id="cd06260">
    <property type="entry name" value="DUF820-like"/>
    <property type="match status" value="1"/>
</dbReference>
<dbReference type="EMBL" id="CP042425">
    <property type="protein sequence ID" value="QEL21087.1"/>
    <property type="molecule type" value="Genomic_DNA"/>
</dbReference>
<dbReference type="InterPro" id="IPR008538">
    <property type="entry name" value="Uma2"/>
</dbReference>
<dbReference type="PANTHER" id="PTHR35400">
    <property type="entry name" value="SLR1083 PROTEIN"/>
    <property type="match status" value="1"/>
</dbReference>
<dbReference type="SUPFAM" id="SSF52980">
    <property type="entry name" value="Restriction endonuclease-like"/>
    <property type="match status" value="1"/>
</dbReference>
<dbReference type="Pfam" id="PF05685">
    <property type="entry name" value="Uma2"/>
    <property type="match status" value="1"/>
</dbReference>
<gene>
    <name evidence="2" type="ORF">PX52LOC_08216</name>
</gene>
<feature type="domain" description="Putative restriction endonuclease" evidence="1">
    <location>
        <begin position="64"/>
        <end position="218"/>
    </location>
</feature>
<keyword evidence="2" id="KW-0255">Endonuclease</keyword>
<name>A0A5C1ASF4_9BACT</name>
<dbReference type="InterPro" id="IPR011335">
    <property type="entry name" value="Restrct_endonuc-II-like"/>
</dbReference>
<dbReference type="Gene3D" id="3.90.1570.10">
    <property type="entry name" value="tt1808, chain A"/>
    <property type="match status" value="1"/>
</dbReference>
<sequence length="259" mass="28762">MGKVRVQRSAARVTTESEAIPELRDGDRMNTAEFMRRYEATPEGFRAELINGVVHVNRWIEVGRDGKERIMPPISGGGHGGPQADMTFLLSMYSIYTPGVRASAPTTLVLSPTESVPEPDVLLRVLPESGGSCTLGTDDYLHGAPELIVEISKTSAGRDLGRKLEMYLRNGVPEYIVWRTRHRVIDWFHLNRRGEYVPLALDADGILKSRVFPGLWLDSVAMTGGDMARVLAVVQQGIASPEHAKFVEKLRKRAAKKKR</sequence>
<proteinExistence type="predicted"/>
<keyword evidence="2" id="KW-0378">Hydrolase</keyword>
<evidence type="ECO:0000313" key="2">
    <source>
        <dbReference type="EMBL" id="QEL21087.1"/>
    </source>
</evidence>
<dbReference type="GO" id="GO:0004519">
    <property type="term" value="F:endonuclease activity"/>
    <property type="evidence" value="ECO:0007669"/>
    <property type="project" value="UniProtKB-KW"/>
</dbReference>
<dbReference type="OrthoDB" id="269716at2"/>
<keyword evidence="3" id="KW-1185">Reference proteome</keyword>
<organism evidence="2 3">
    <name type="scientific">Limnoglobus roseus</name>
    <dbReference type="NCBI Taxonomy" id="2598579"/>
    <lineage>
        <taxon>Bacteria</taxon>
        <taxon>Pseudomonadati</taxon>
        <taxon>Planctomycetota</taxon>
        <taxon>Planctomycetia</taxon>
        <taxon>Gemmatales</taxon>
        <taxon>Gemmataceae</taxon>
        <taxon>Limnoglobus</taxon>
    </lineage>
</organism>
<dbReference type="Proteomes" id="UP000324974">
    <property type="component" value="Chromosome"/>
</dbReference>